<gene>
    <name evidence="1" type="ORF">ENU09_01735</name>
</gene>
<accession>A0A7J3KFQ6</accession>
<name>A0A7J3KFQ6_STAMA</name>
<reference evidence="1" key="1">
    <citation type="journal article" date="2020" name="mSystems">
        <title>Genome- and Community-Level Interaction Insights into Carbon Utilization and Element Cycling Functions of Hydrothermarchaeota in Hydrothermal Sediment.</title>
        <authorList>
            <person name="Zhou Z."/>
            <person name="Liu Y."/>
            <person name="Xu W."/>
            <person name="Pan J."/>
            <person name="Luo Z.H."/>
            <person name="Li M."/>
        </authorList>
    </citation>
    <scope>NUCLEOTIDE SEQUENCE [LARGE SCALE GENOMIC DNA]</scope>
    <source>
        <strain evidence="1">SpSt-638</strain>
    </source>
</reference>
<evidence type="ECO:0000313" key="1">
    <source>
        <dbReference type="EMBL" id="HGQ59432.1"/>
    </source>
</evidence>
<dbReference type="EMBL" id="DTBE01000049">
    <property type="protein sequence ID" value="HGQ59432.1"/>
    <property type="molecule type" value="Genomic_DNA"/>
</dbReference>
<sequence length="150" mass="17011">MYYYEPREAVENQRKITIESTTTLKSFISSSAELLLREFPWILEKSIIRTDSYYAGGFQEKLEILFKIDVSANIIGSLSEAVVEDDKIFLADSMGIYALSRTNGKPLWGVEAYSNDLTHRATRVHGSIKNRELPDSRGLLRLLVLGNTCM</sequence>
<organism evidence="1">
    <name type="scientific">Staphylothermus marinus</name>
    <dbReference type="NCBI Taxonomy" id="2280"/>
    <lineage>
        <taxon>Archaea</taxon>
        <taxon>Thermoproteota</taxon>
        <taxon>Thermoprotei</taxon>
        <taxon>Desulfurococcales</taxon>
        <taxon>Desulfurococcaceae</taxon>
        <taxon>Staphylothermus</taxon>
    </lineage>
</organism>
<dbReference type="AlphaFoldDB" id="A0A7J3KFQ6"/>
<comment type="caution">
    <text evidence="1">The sequence shown here is derived from an EMBL/GenBank/DDBJ whole genome shotgun (WGS) entry which is preliminary data.</text>
</comment>
<proteinExistence type="predicted"/>
<protein>
    <submittedName>
        <fullName evidence="1">Uncharacterized protein</fullName>
    </submittedName>
</protein>